<comment type="subcellular location">
    <subcellularLocation>
        <location evidence="17">Cell membrane</location>
        <topology evidence="17">Multi-pass membrane protein</topology>
    </subcellularLocation>
    <subcellularLocation>
        <location evidence="1">Membrane</location>
        <topology evidence="1">Multi-pass membrane protein</topology>
    </subcellularLocation>
</comment>
<dbReference type="SUPFAM" id="SSF49503">
    <property type="entry name" value="Cupredoxins"/>
    <property type="match status" value="1"/>
</dbReference>
<comment type="cofactor">
    <cofactor evidence="18">
        <name>Cu cation</name>
        <dbReference type="ChEBI" id="CHEBI:23378"/>
    </cofactor>
    <text evidence="18">Binds a copper A center.</text>
</comment>
<evidence type="ECO:0000256" key="5">
    <source>
        <dbReference type="ARBA" id="ARBA00022660"/>
    </source>
</evidence>
<keyword evidence="7 16" id="KW-0479">Metal-binding</keyword>
<dbReference type="InterPro" id="IPR036257">
    <property type="entry name" value="Cyt_c_oxidase_su2_TM_sf"/>
</dbReference>
<evidence type="ECO:0000259" key="22">
    <source>
        <dbReference type="PROSITE" id="PS51007"/>
    </source>
</evidence>
<reference evidence="23" key="2">
    <citation type="submission" date="2021-04" db="EMBL/GenBank/DDBJ databases">
        <authorList>
            <person name="Karlyshev A.V."/>
        </authorList>
    </citation>
    <scope>NUCLEOTIDE SEQUENCE</scope>
    <source>
        <strain evidence="23">LMG 29479</strain>
    </source>
</reference>
<evidence type="ECO:0000313" key="23">
    <source>
        <dbReference type="EMBL" id="MBR0561246.1"/>
    </source>
</evidence>
<feature type="transmembrane region" description="Helical" evidence="19">
    <location>
        <begin position="62"/>
        <end position="82"/>
    </location>
</feature>
<keyword evidence="9 17" id="KW-0249">Electron transport</keyword>
<dbReference type="InterPro" id="IPR001505">
    <property type="entry name" value="Copper_CuA"/>
</dbReference>
<dbReference type="RefSeq" id="WP_211925215.1">
    <property type="nucleotide sequence ID" value="NZ_JAGQFT020000002.1"/>
</dbReference>
<dbReference type="GO" id="GO:0020037">
    <property type="term" value="F:heme binding"/>
    <property type="evidence" value="ECO:0007669"/>
    <property type="project" value="InterPro"/>
</dbReference>
<keyword evidence="8" id="KW-1278">Translocase</keyword>
<evidence type="ECO:0000256" key="18">
    <source>
        <dbReference type="RuleBase" id="RU004024"/>
    </source>
</evidence>
<evidence type="ECO:0000256" key="15">
    <source>
        <dbReference type="ARBA" id="ARBA00047816"/>
    </source>
</evidence>
<protein>
    <recommendedName>
        <fullName evidence="18">Cytochrome c oxidase subunit 2</fullName>
        <ecNumber evidence="18">7.1.1.9</ecNumber>
    </recommendedName>
</protein>
<evidence type="ECO:0000256" key="9">
    <source>
        <dbReference type="ARBA" id="ARBA00022982"/>
    </source>
</evidence>
<dbReference type="Gene3D" id="1.10.760.10">
    <property type="entry name" value="Cytochrome c-like domain"/>
    <property type="match status" value="1"/>
</dbReference>
<feature type="domain" description="Cytochrome c" evidence="22">
    <location>
        <begin position="210"/>
        <end position="304"/>
    </location>
</feature>
<accession>A0A8J8AW78</accession>
<dbReference type="PROSITE" id="PS51007">
    <property type="entry name" value="CYTC"/>
    <property type="match status" value="1"/>
</dbReference>
<evidence type="ECO:0000256" key="11">
    <source>
        <dbReference type="ARBA" id="ARBA00023004"/>
    </source>
</evidence>
<evidence type="ECO:0000256" key="16">
    <source>
        <dbReference type="PROSITE-ProRule" id="PRU00433"/>
    </source>
</evidence>
<dbReference type="SUPFAM" id="SSF46626">
    <property type="entry name" value="Cytochrome c"/>
    <property type="match status" value="1"/>
</dbReference>
<evidence type="ECO:0000256" key="14">
    <source>
        <dbReference type="ARBA" id="ARBA00024688"/>
    </source>
</evidence>
<dbReference type="NCBIfam" id="TIGR02866">
    <property type="entry name" value="CoxB"/>
    <property type="match status" value="1"/>
</dbReference>
<dbReference type="AlphaFoldDB" id="A0A8J8AW78"/>
<proteinExistence type="inferred from homology"/>
<dbReference type="SUPFAM" id="SSF81464">
    <property type="entry name" value="Cytochrome c oxidase subunit II-like, transmembrane region"/>
    <property type="match status" value="1"/>
</dbReference>
<dbReference type="InterPro" id="IPR009056">
    <property type="entry name" value="Cyt_c-like_dom"/>
</dbReference>
<dbReference type="InterPro" id="IPR014222">
    <property type="entry name" value="Cyt_c_oxidase_su2"/>
</dbReference>
<dbReference type="EMBL" id="JAGQFT020000002">
    <property type="protein sequence ID" value="MBS7456392.1"/>
    <property type="molecule type" value="Genomic_DNA"/>
</dbReference>
<dbReference type="GO" id="GO:0016491">
    <property type="term" value="F:oxidoreductase activity"/>
    <property type="evidence" value="ECO:0007669"/>
    <property type="project" value="InterPro"/>
</dbReference>
<evidence type="ECO:0000256" key="7">
    <source>
        <dbReference type="ARBA" id="ARBA00022723"/>
    </source>
</evidence>
<comment type="similarity">
    <text evidence="2 17">Belongs to the cytochrome c oxidase subunit 2 family.</text>
</comment>
<evidence type="ECO:0000313" key="25">
    <source>
        <dbReference type="Proteomes" id="UP000675747"/>
    </source>
</evidence>
<dbReference type="EMBL" id="JAGQFT010000006">
    <property type="protein sequence ID" value="MBR0561246.1"/>
    <property type="molecule type" value="Genomic_DNA"/>
</dbReference>
<evidence type="ECO:0000256" key="19">
    <source>
        <dbReference type="SAM" id="Phobius"/>
    </source>
</evidence>
<dbReference type="PROSITE" id="PS00078">
    <property type="entry name" value="COX2"/>
    <property type="match status" value="1"/>
</dbReference>
<keyword evidence="13 19" id="KW-0472">Membrane</keyword>
<dbReference type="CDD" id="cd13915">
    <property type="entry name" value="CuRO_HCO_II_like_2"/>
    <property type="match status" value="1"/>
</dbReference>
<dbReference type="PROSITE" id="PS50999">
    <property type="entry name" value="COX2_TM"/>
    <property type="match status" value="1"/>
</dbReference>
<evidence type="ECO:0000256" key="12">
    <source>
        <dbReference type="ARBA" id="ARBA00023008"/>
    </source>
</evidence>
<evidence type="ECO:0000256" key="3">
    <source>
        <dbReference type="ARBA" id="ARBA00022448"/>
    </source>
</evidence>
<gene>
    <name evidence="23" type="primary">coxB</name>
    <name evidence="24" type="ORF">KB893_004475</name>
    <name evidence="23" type="ORF">KB893_01735</name>
</gene>
<dbReference type="GO" id="GO:0005886">
    <property type="term" value="C:plasma membrane"/>
    <property type="evidence" value="ECO:0007669"/>
    <property type="project" value="UniProtKB-SubCell"/>
</dbReference>
<dbReference type="InterPro" id="IPR036909">
    <property type="entry name" value="Cyt_c-like_dom_sf"/>
</dbReference>
<sequence length="314" mass="34874">MNRWLFGASSIAGDLDLLFGFMTLLSGIVAIGVFAAIWYFCIRYRRGHETTRTLPRRGDLPVELTWTIIPLLLFLGVFIWSIRLYARIETVPDGAMPVYIVAKQWMWKAQHAGGRREINVLHVPVGRPVQLNMISEDVIHSFFVPAFRVKQDVLPGRYTQLWFEVEEPGEYDLLCAEYCGTEHSGMRGTVVALQPEAFARWLAGGGDVADLATRGAALFRRHGCSGCHAPESRVHAPDLAGLPGRPVQLADGSRTVADDAYLRDSILLPTRQVVAGYEPIMPSFAGQLDEEDLLALIAYLNSLERRPGAAEMPP</sequence>
<dbReference type="PANTHER" id="PTHR22888:SF9">
    <property type="entry name" value="CYTOCHROME C OXIDASE SUBUNIT 2"/>
    <property type="match status" value="1"/>
</dbReference>
<keyword evidence="10 19" id="KW-1133">Transmembrane helix</keyword>
<dbReference type="GO" id="GO:0042773">
    <property type="term" value="P:ATP synthesis coupled electron transport"/>
    <property type="evidence" value="ECO:0007669"/>
    <property type="project" value="TreeGrafter"/>
</dbReference>
<evidence type="ECO:0000256" key="6">
    <source>
        <dbReference type="ARBA" id="ARBA00022692"/>
    </source>
</evidence>
<comment type="caution">
    <text evidence="23">The sequence shown here is derived from an EMBL/GenBank/DDBJ whole genome shotgun (WGS) entry which is preliminary data.</text>
</comment>
<dbReference type="PROSITE" id="PS50857">
    <property type="entry name" value="COX2_CUA"/>
    <property type="match status" value="1"/>
</dbReference>
<dbReference type="GO" id="GO:0004129">
    <property type="term" value="F:cytochrome-c oxidase activity"/>
    <property type="evidence" value="ECO:0007669"/>
    <property type="project" value="UniProtKB-EC"/>
</dbReference>
<dbReference type="PANTHER" id="PTHR22888">
    <property type="entry name" value="CYTOCHROME C OXIDASE, SUBUNIT II"/>
    <property type="match status" value="1"/>
</dbReference>
<dbReference type="Proteomes" id="UP000675747">
    <property type="component" value="Unassembled WGS sequence"/>
</dbReference>
<evidence type="ECO:0000259" key="20">
    <source>
        <dbReference type="PROSITE" id="PS50857"/>
    </source>
</evidence>
<keyword evidence="4 16" id="KW-0349">Heme</keyword>
<dbReference type="EC" id="7.1.1.9" evidence="18"/>
<dbReference type="Pfam" id="PF02790">
    <property type="entry name" value="COX2_TM"/>
    <property type="match status" value="1"/>
</dbReference>
<feature type="domain" description="Cytochrome oxidase subunit II copper A binding" evidence="20">
    <location>
        <begin position="93"/>
        <end position="204"/>
    </location>
</feature>
<keyword evidence="6 17" id="KW-0812">Transmembrane</keyword>
<keyword evidence="25" id="KW-1185">Reference proteome</keyword>
<evidence type="ECO:0000256" key="2">
    <source>
        <dbReference type="ARBA" id="ARBA00007866"/>
    </source>
</evidence>
<keyword evidence="5 17" id="KW-0679">Respiratory chain</keyword>
<dbReference type="Gene3D" id="1.10.287.90">
    <property type="match status" value="1"/>
</dbReference>
<dbReference type="InterPro" id="IPR011759">
    <property type="entry name" value="Cyt_c_oxidase_su2_TM_dom"/>
</dbReference>
<comment type="function">
    <text evidence="14 18">Subunits I and II form the functional core of the enzyme complex. Electrons originating in cytochrome c are transferred via heme a and Cu(A) to the binuclear center formed by heme a3 and Cu(B).</text>
</comment>
<feature type="domain" description="Cytochrome oxidase subunit II transmembrane region profile" evidence="21">
    <location>
        <begin position="1"/>
        <end position="92"/>
    </location>
</feature>
<keyword evidence="12 18" id="KW-0186">Copper</keyword>
<name>A0A8J8AW78_9GAMM</name>
<comment type="catalytic activity">
    <reaction evidence="15 18">
        <text>4 Fe(II)-[cytochrome c] + O2 + 8 H(+)(in) = 4 Fe(III)-[cytochrome c] + 2 H2O + 4 H(+)(out)</text>
        <dbReference type="Rhea" id="RHEA:11436"/>
        <dbReference type="Rhea" id="RHEA-COMP:10350"/>
        <dbReference type="Rhea" id="RHEA-COMP:14399"/>
        <dbReference type="ChEBI" id="CHEBI:15377"/>
        <dbReference type="ChEBI" id="CHEBI:15378"/>
        <dbReference type="ChEBI" id="CHEBI:15379"/>
        <dbReference type="ChEBI" id="CHEBI:29033"/>
        <dbReference type="ChEBI" id="CHEBI:29034"/>
        <dbReference type="EC" id="7.1.1.9"/>
    </reaction>
</comment>
<evidence type="ECO:0000256" key="10">
    <source>
        <dbReference type="ARBA" id="ARBA00022989"/>
    </source>
</evidence>
<dbReference type="InterPro" id="IPR002429">
    <property type="entry name" value="CcO_II-like_C"/>
</dbReference>
<evidence type="ECO:0000259" key="21">
    <source>
        <dbReference type="PROSITE" id="PS50999"/>
    </source>
</evidence>
<dbReference type="Gene3D" id="2.60.40.420">
    <property type="entry name" value="Cupredoxins - blue copper proteins"/>
    <property type="match status" value="1"/>
</dbReference>
<dbReference type="InterPro" id="IPR008972">
    <property type="entry name" value="Cupredoxin"/>
</dbReference>
<dbReference type="InterPro" id="IPR045187">
    <property type="entry name" value="CcO_II"/>
</dbReference>
<dbReference type="Pfam" id="PF00034">
    <property type="entry name" value="Cytochrom_C"/>
    <property type="match status" value="1"/>
</dbReference>
<evidence type="ECO:0000256" key="4">
    <source>
        <dbReference type="ARBA" id="ARBA00022617"/>
    </source>
</evidence>
<feature type="transmembrane region" description="Helical" evidence="19">
    <location>
        <begin position="20"/>
        <end position="41"/>
    </location>
</feature>
<evidence type="ECO:0000256" key="8">
    <source>
        <dbReference type="ARBA" id="ARBA00022967"/>
    </source>
</evidence>
<keyword evidence="3 17" id="KW-0813">Transport</keyword>
<evidence type="ECO:0000256" key="13">
    <source>
        <dbReference type="ARBA" id="ARBA00023136"/>
    </source>
</evidence>
<organism evidence="23">
    <name type="scientific">Coralloluteibacterium stylophorae</name>
    <dbReference type="NCBI Taxonomy" id="1776034"/>
    <lineage>
        <taxon>Bacteria</taxon>
        <taxon>Pseudomonadati</taxon>
        <taxon>Pseudomonadota</taxon>
        <taxon>Gammaproteobacteria</taxon>
        <taxon>Lysobacterales</taxon>
        <taxon>Lysobacteraceae</taxon>
        <taxon>Coralloluteibacterium</taxon>
    </lineage>
</organism>
<dbReference type="GO" id="GO:0005507">
    <property type="term" value="F:copper ion binding"/>
    <property type="evidence" value="ECO:0007669"/>
    <property type="project" value="InterPro"/>
</dbReference>
<keyword evidence="11 16" id="KW-0408">Iron</keyword>
<dbReference type="Pfam" id="PF00116">
    <property type="entry name" value="COX2"/>
    <property type="match status" value="1"/>
</dbReference>
<evidence type="ECO:0000256" key="1">
    <source>
        <dbReference type="ARBA" id="ARBA00004141"/>
    </source>
</evidence>
<reference evidence="24 25" key="1">
    <citation type="journal article" date="2021" name="Microbiol. Resour. Announc.">
        <title>Draft Genome Sequence of Coralloluteibacterium stylophorae LMG 29479T.</title>
        <authorList>
            <person name="Karlyshev A.V."/>
            <person name="Kudryashova E.B."/>
            <person name="Ariskina E.V."/>
            <person name="Conroy A.P."/>
            <person name="Abidueva E.Y."/>
        </authorList>
    </citation>
    <scope>NUCLEOTIDE SEQUENCE [LARGE SCALE GENOMIC DNA]</scope>
    <source>
        <strain evidence="24 25">LMG 29479</strain>
    </source>
</reference>
<evidence type="ECO:0000313" key="24">
    <source>
        <dbReference type="EMBL" id="MBS7456392.1"/>
    </source>
</evidence>
<evidence type="ECO:0000256" key="17">
    <source>
        <dbReference type="RuleBase" id="RU000456"/>
    </source>
</evidence>